<dbReference type="InterPro" id="IPR010998">
    <property type="entry name" value="Integrase_recombinase_N"/>
</dbReference>
<dbReference type="RefSeq" id="WP_135481540.1">
    <property type="nucleotide sequence ID" value="NZ_SRMF01000001.1"/>
</dbReference>
<dbReference type="SUPFAM" id="SSF56349">
    <property type="entry name" value="DNA breaking-rejoining enzymes"/>
    <property type="match status" value="1"/>
</dbReference>
<dbReference type="InterPro" id="IPR011010">
    <property type="entry name" value="DNA_brk_join_enz"/>
</dbReference>
<dbReference type="GO" id="GO:0006310">
    <property type="term" value="P:DNA recombination"/>
    <property type="evidence" value="ECO:0007669"/>
    <property type="project" value="UniProtKB-KW"/>
</dbReference>
<dbReference type="OrthoDB" id="8610787at2"/>
<feature type="domain" description="Tyr recombinase" evidence="6">
    <location>
        <begin position="205"/>
        <end position="413"/>
    </location>
</feature>
<dbReference type="InterPro" id="IPR002104">
    <property type="entry name" value="Integrase_catalytic"/>
</dbReference>
<feature type="region of interest" description="Disordered" evidence="5">
    <location>
        <begin position="387"/>
        <end position="420"/>
    </location>
</feature>
<dbReference type="Proteomes" id="UP000297475">
    <property type="component" value="Unassembled WGS sequence"/>
</dbReference>
<dbReference type="Gene3D" id="1.10.150.130">
    <property type="match status" value="1"/>
</dbReference>
<dbReference type="InterPro" id="IPR013762">
    <property type="entry name" value="Integrase-like_cat_sf"/>
</dbReference>
<comment type="caution">
    <text evidence="7">The sequence shown here is derived from an EMBL/GenBank/DDBJ whole genome shotgun (WGS) entry which is preliminary data.</text>
</comment>
<evidence type="ECO:0000313" key="8">
    <source>
        <dbReference type="Proteomes" id="UP000297475"/>
    </source>
</evidence>
<sequence>MATTQSTRQPPPPIFDQLAHLPDPFARQPEPVPSHLPAAARTVHEDDFWHALRFLASYEGSTATFNAYRRELERLLQWSWLVQEKSIRELRREDIEQFIRFCQDPPRAWIGTKNCARYRGPEGERKAHPDWRPFVVTVSKVQTRAGKTADPGSYASSQASIKSLFAILSSFFNFLIQEEAVTSNPVALIRQKSKFLVSGQRREVRRLSNLQWDFVLETAELMAAEDPDHHERTLFVMQCLYAMYLRISELVADERHVPTMSDFHRDSDNNWWFEVVGKGNKARSVSVSNAMLAALKRYRLHLGLTPLPVPGERTPLVPALGGRRPVTSTRHIRAMVQNCFDQAVERMRLEGLADESYELQAATVHWLRHTGISEDVKVRPVDHVRDDAGHASSLTTDRYIDAERRERHASARNKPMKTDS</sequence>
<proteinExistence type="predicted"/>
<evidence type="ECO:0000256" key="4">
    <source>
        <dbReference type="ARBA" id="ARBA00023172"/>
    </source>
</evidence>
<evidence type="ECO:0000313" key="7">
    <source>
        <dbReference type="EMBL" id="TGG95679.1"/>
    </source>
</evidence>
<reference evidence="7 8" key="1">
    <citation type="submission" date="2019-04" db="EMBL/GenBank/DDBJ databases">
        <title>Natronospirillum operosus gen. nov., sp. nov., a haloalkaliphilic satellite isolated from decaying biomass of laboratory culture of cyanobacterium Geitlerinema sp. and proposal of Natronospirillaceae fam. nov. and Saccharospirillaceae fam. nov.</title>
        <authorList>
            <person name="Kevbrin V."/>
            <person name="Boltyanskaya Y."/>
            <person name="Koziaeva V."/>
            <person name="Grouzdev D.S."/>
            <person name="Park M."/>
            <person name="Cho J."/>
        </authorList>
    </citation>
    <scope>NUCLEOTIDE SEQUENCE [LARGE SCALE GENOMIC DNA]</scope>
    <source>
        <strain evidence="7 8">G-116</strain>
    </source>
</reference>
<evidence type="ECO:0000256" key="1">
    <source>
        <dbReference type="ARBA" id="ARBA00004496"/>
    </source>
</evidence>
<evidence type="ECO:0000256" key="2">
    <source>
        <dbReference type="ARBA" id="ARBA00022908"/>
    </source>
</evidence>
<protein>
    <submittedName>
        <fullName evidence="7">Site-specific integrase</fullName>
    </submittedName>
</protein>
<dbReference type="Gene3D" id="1.10.443.10">
    <property type="entry name" value="Intergrase catalytic core"/>
    <property type="match status" value="1"/>
</dbReference>
<dbReference type="GO" id="GO:0003677">
    <property type="term" value="F:DNA binding"/>
    <property type="evidence" value="ECO:0007669"/>
    <property type="project" value="UniProtKB-KW"/>
</dbReference>
<dbReference type="CDD" id="cd00397">
    <property type="entry name" value="DNA_BRE_C"/>
    <property type="match status" value="1"/>
</dbReference>
<organism evidence="7 8">
    <name type="scientific">Natronospirillum operosum</name>
    <dbReference type="NCBI Taxonomy" id="2759953"/>
    <lineage>
        <taxon>Bacteria</taxon>
        <taxon>Pseudomonadati</taxon>
        <taxon>Pseudomonadota</taxon>
        <taxon>Gammaproteobacteria</taxon>
        <taxon>Oceanospirillales</taxon>
        <taxon>Natronospirillaceae</taxon>
        <taxon>Natronospirillum</taxon>
    </lineage>
</organism>
<keyword evidence="2" id="KW-0229">DNA integration</keyword>
<evidence type="ECO:0000256" key="5">
    <source>
        <dbReference type="SAM" id="MobiDB-lite"/>
    </source>
</evidence>
<comment type="subcellular location">
    <subcellularLocation>
        <location evidence="1">Cytoplasm</location>
    </subcellularLocation>
</comment>
<name>A0A4Z0WAK3_9GAMM</name>
<dbReference type="InterPro" id="IPR050090">
    <property type="entry name" value="Tyrosine_recombinase_XerCD"/>
</dbReference>
<evidence type="ECO:0000256" key="3">
    <source>
        <dbReference type="ARBA" id="ARBA00023125"/>
    </source>
</evidence>
<accession>A0A4Z0WAK3</accession>
<dbReference type="PROSITE" id="PS51898">
    <property type="entry name" value="TYR_RECOMBINASE"/>
    <property type="match status" value="1"/>
</dbReference>
<evidence type="ECO:0000259" key="6">
    <source>
        <dbReference type="PROSITE" id="PS51898"/>
    </source>
</evidence>
<keyword evidence="4" id="KW-0233">DNA recombination</keyword>
<gene>
    <name evidence="7" type="ORF">E4656_04515</name>
</gene>
<dbReference type="AlphaFoldDB" id="A0A4Z0WAK3"/>
<keyword evidence="3" id="KW-0238">DNA-binding</keyword>
<dbReference type="GO" id="GO:0005737">
    <property type="term" value="C:cytoplasm"/>
    <property type="evidence" value="ECO:0007669"/>
    <property type="project" value="UniProtKB-SubCell"/>
</dbReference>
<dbReference type="PANTHER" id="PTHR30349">
    <property type="entry name" value="PHAGE INTEGRASE-RELATED"/>
    <property type="match status" value="1"/>
</dbReference>
<dbReference type="PANTHER" id="PTHR30349:SF77">
    <property type="entry name" value="TYROSINE RECOMBINASE XERC"/>
    <property type="match status" value="1"/>
</dbReference>
<dbReference type="EMBL" id="SRMF01000001">
    <property type="protein sequence ID" value="TGG95679.1"/>
    <property type="molecule type" value="Genomic_DNA"/>
</dbReference>
<keyword evidence="8" id="KW-1185">Reference proteome</keyword>
<dbReference type="GO" id="GO:0015074">
    <property type="term" value="P:DNA integration"/>
    <property type="evidence" value="ECO:0007669"/>
    <property type="project" value="UniProtKB-KW"/>
</dbReference>
<feature type="compositionally biased region" description="Basic and acidic residues" evidence="5">
    <location>
        <begin position="398"/>
        <end position="409"/>
    </location>
</feature>
<feature type="compositionally biased region" description="Basic residues" evidence="5">
    <location>
        <begin position="410"/>
        <end position="420"/>
    </location>
</feature>